<dbReference type="GO" id="GO:0061631">
    <property type="term" value="F:ubiquitin conjugating enzyme activity"/>
    <property type="evidence" value="ECO:0007669"/>
    <property type="project" value="UniProtKB-EC"/>
</dbReference>
<dbReference type="Gene3D" id="3.10.110.10">
    <property type="entry name" value="Ubiquitin Conjugating Enzyme"/>
    <property type="match status" value="1"/>
</dbReference>
<dbReference type="FunFam" id="3.10.110.10:FF:000028">
    <property type="entry name" value="Probable ubiquitin-conjugating enzyme E2 23"/>
    <property type="match status" value="1"/>
</dbReference>
<evidence type="ECO:0000256" key="6">
    <source>
        <dbReference type="SAM" id="MobiDB-lite"/>
    </source>
</evidence>
<feature type="region of interest" description="Disordered" evidence="6">
    <location>
        <begin position="345"/>
        <end position="381"/>
    </location>
</feature>
<evidence type="ECO:0000256" key="4">
    <source>
        <dbReference type="ARBA" id="ARBA00022786"/>
    </source>
</evidence>
<dbReference type="PANTHER" id="PTHR46116">
    <property type="entry name" value="(E3-INDEPENDENT) E2 UBIQUITIN-CONJUGATING ENZYME"/>
    <property type="match status" value="1"/>
</dbReference>
<evidence type="ECO:0000256" key="1">
    <source>
        <dbReference type="ARBA" id="ARBA00012486"/>
    </source>
</evidence>
<dbReference type="CDD" id="cd23837">
    <property type="entry name" value="UBCc_UBE2O"/>
    <property type="match status" value="1"/>
</dbReference>
<evidence type="ECO:0000313" key="8">
    <source>
        <dbReference type="EMBL" id="KAL3503216.1"/>
    </source>
</evidence>
<evidence type="ECO:0000259" key="7">
    <source>
        <dbReference type="PROSITE" id="PS50127"/>
    </source>
</evidence>
<name>A0ABD2Y960_9GENT</name>
<proteinExistence type="predicted"/>
<keyword evidence="4" id="KW-0833">Ubl conjugation pathway</keyword>
<evidence type="ECO:0000256" key="2">
    <source>
        <dbReference type="ARBA" id="ARBA00022679"/>
    </source>
</evidence>
<dbReference type="SUPFAM" id="SSF54495">
    <property type="entry name" value="UBC-like"/>
    <property type="match status" value="1"/>
</dbReference>
<dbReference type="AlphaFoldDB" id="A0ABD2Y960"/>
<organism evidence="8 9">
    <name type="scientific">Cinchona calisaya</name>
    <dbReference type="NCBI Taxonomy" id="153742"/>
    <lineage>
        <taxon>Eukaryota</taxon>
        <taxon>Viridiplantae</taxon>
        <taxon>Streptophyta</taxon>
        <taxon>Embryophyta</taxon>
        <taxon>Tracheophyta</taxon>
        <taxon>Spermatophyta</taxon>
        <taxon>Magnoliopsida</taxon>
        <taxon>eudicotyledons</taxon>
        <taxon>Gunneridae</taxon>
        <taxon>Pentapetalae</taxon>
        <taxon>asterids</taxon>
        <taxon>lamiids</taxon>
        <taxon>Gentianales</taxon>
        <taxon>Rubiaceae</taxon>
        <taxon>Cinchonoideae</taxon>
        <taxon>Cinchoneae</taxon>
        <taxon>Cinchona</taxon>
    </lineage>
</organism>
<accession>A0ABD2Y960</accession>
<evidence type="ECO:0000256" key="5">
    <source>
        <dbReference type="ARBA" id="ARBA00022840"/>
    </source>
</evidence>
<keyword evidence="3" id="KW-0547">Nucleotide-binding</keyword>
<feature type="compositionally biased region" description="Polar residues" evidence="6">
    <location>
        <begin position="364"/>
        <end position="375"/>
    </location>
</feature>
<reference evidence="8 9" key="1">
    <citation type="submission" date="2024-11" db="EMBL/GenBank/DDBJ databases">
        <title>A near-complete genome assembly of Cinchona calisaya.</title>
        <authorList>
            <person name="Lian D.C."/>
            <person name="Zhao X.W."/>
            <person name="Wei L."/>
        </authorList>
    </citation>
    <scope>NUCLEOTIDE SEQUENCE [LARGE SCALE GENOMIC DNA]</scope>
    <source>
        <tissue evidence="8">Nenye</tissue>
    </source>
</reference>
<dbReference type="InterPro" id="IPR000608">
    <property type="entry name" value="UBC"/>
</dbReference>
<evidence type="ECO:0000313" key="9">
    <source>
        <dbReference type="Proteomes" id="UP001630127"/>
    </source>
</evidence>
<protein>
    <recommendedName>
        <fullName evidence="1">E2 ubiquitin-conjugating enzyme</fullName>
        <ecNumber evidence="1">2.3.2.23</ecNumber>
    </recommendedName>
</protein>
<sequence length="764" mass="85129">MESPPPPLPLPYYISQNSKKRVFPGGSSTCMEEADVVEIPPPVDRRSKLKSPKLKEKEVIFPEIIDVDMDEESADTILVDREIDTKGKGKEVFGKFPLGPRTGINHGSGNTMQSSEKNYISGSQYLINEDDFGIDFCYGENHYADMYHDDQLYDDQYDIIQAHFDSLDIPPGVEVSVPWFTGHQENKMKSAIANSSYHSSSPIDLDGVGFPPHSDSSSSIWPMEFEQSSSNKSTLGALKVNGQPKKWGPSSSWLFEDPAHVRKMSAVARSSINLSSKTPKGSLNFSPNMEPLNSHNHSANSWRSTTKRNPQVAYSVSGSDSLNRFSNTMKHPDIGPLNGIASRSQTKPHDVQHGPVTRKHLGNGASTGLASSIQKKLNDAQPAGLSHKTFWDMPKNTVQHSFTGPPYPSSGFVNQTGPQTFFPYNMAFDPWVMDPFSQKSAATPESSSGFSGKEKYGDPSEFFKNFDLFKRFDTVQDSTDHYYFKNGSSVKQPSKNWAKKIQEEWRILENHLPDSIFVRVYESRIDILRACIIGAEGTPYHDGLFFFDVFFPSNYPNVPPHVHYHSGGLRINPNLYNCGKVCLSLLNTWSGSHKEKWIPGVSTILQVLVSIQGLILNAKPFFNEPGYANMHGTPRGESSSLQYNETTFILSLKTMVYNIRRPPKYFEDLVAGHFYKRAHDILVACKAYIDGAQVGCLVKGGVQDVDEGDKSCSQHFKNTLAGFIKTLVDTFAEIGVKDCDEFLSLAQKTNRMVSAAPLTTYYNS</sequence>
<evidence type="ECO:0000256" key="3">
    <source>
        <dbReference type="ARBA" id="ARBA00022741"/>
    </source>
</evidence>
<comment type="caution">
    <text evidence="8">The sequence shown here is derived from an EMBL/GenBank/DDBJ whole genome shotgun (WGS) entry which is preliminary data.</text>
</comment>
<dbReference type="GO" id="GO:0005524">
    <property type="term" value="F:ATP binding"/>
    <property type="evidence" value="ECO:0007669"/>
    <property type="project" value="UniProtKB-KW"/>
</dbReference>
<dbReference type="Pfam" id="PF00179">
    <property type="entry name" value="UQ_con"/>
    <property type="match status" value="1"/>
</dbReference>
<keyword evidence="2" id="KW-0808">Transferase</keyword>
<dbReference type="EMBL" id="JBJUIK010000015">
    <property type="protein sequence ID" value="KAL3503216.1"/>
    <property type="molecule type" value="Genomic_DNA"/>
</dbReference>
<keyword evidence="9" id="KW-1185">Reference proteome</keyword>
<dbReference type="InterPro" id="IPR016135">
    <property type="entry name" value="UBQ-conjugating_enzyme/RWD"/>
</dbReference>
<feature type="domain" description="UBC core" evidence="7">
    <location>
        <begin position="496"/>
        <end position="656"/>
    </location>
</feature>
<dbReference type="EC" id="2.3.2.23" evidence="1"/>
<dbReference type="PANTHER" id="PTHR46116:SF41">
    <property type="entry name" value="UBIQUITIN-CONJUGATING ENZYME E2 25-RELATED"/>
    <property type="match status" value="1"/>
</dbReference>
<feature type="region of interest" description="Disordered" evidence="6">
    <location>
        <begin position="290"/>
        <end position="309"/>
    </location>
</feature>
<gene>
    <name evidence="8" type="ORF">ACH5RR_037665</name>
</gene>
<keyword evidence="5" id="KW-0067">ATP-binding</keyword>
<dbReference type="SMART" id="SM00212">
    <property type="entry name" value="UBCc"/>
    <property type="match status" value="1"/>
</dbReference>
<dbReference type="PROSITE" id="PS50127">
    <property type="entry name" value="UBC_2"/>
    <property type="match status" value="1"/>
</dbReference>
<dbReference type="Proteomes" id="UP001630127">
    <property type="component" value="Unassembled WGS sequence"/>
</dbReference>